<feature type="compositionally biased region" description="Basic residues" evidence="1">
    <location>
        <begin position="18"/>
        <end position="27"/>
    </location>
</feature>
<feature type="compositionally biased region" description="Basic residues" evidence="1">
    <location>
        <begin position="259"/>
        <end position="269"/>
    </location>
</feature>
<evidence type="ECO:0000313" key="2">
    <source>
        <dbReference type="EMBL" id="ACN35253.1"/>
    </source>
</evidence>
<dbReference type="EMBL" id="BT068356">
    <property type="protein sequence ID" value="ACN35253.1"/>
    <property type="molecule type" value="mRNA"/>
</dbReference>
<accession>C0PJ87</accession>
<sequence>MQGDAEPGAVLRGPQVHQPHRGVRAHQHAAGADVRDGGGAEDGVGAAGHAGGAGQAGGHGGVRGRLHGHTLLQGPRAGAVGVPAPLALRRGPRAVARRRRRTLGSRRARGRPHHRQLRRLGRLVHPPHQDVRGLLRALHQHRHHVPHGGRAVRGRQRRHGPQPRRLEARLRHQALLRALHRHRWLRHRVHAHVVVHPGARPVVRVHVQPAAARRRRHHRLGHPRREDTRGNCCRVRAHRCRAIHGALGQREGDGQAGPRQRRRHSRRGDRRGPCWLQRQGRWRGRHRKQPRRGHQPAGVVLHN</sequence>
<dbReference type="ExpressionAtlas" id="C0PJ87">
    <property type="expression patterns" value="baseline and differential"/>
</dbReference>
<evidence type="ECO:0000256" key="1">
    <source>
        <dbReference type="SAM" id="MobiDB-lite"/>
    </source>
</evidence>
<reference evidence="2" key="1">
    <citation type="journal article" date="2009" name="PLoS Genet.">
        <title>Sequencing, mapping, and analysis of 27,455 maize full-length cDNAs.</title>
        <authorList>
            <person name="Soderlund C."/>
            <person name="Descour A."/>
            <person name="Kudrna D."/>
            <person name="Bomhoff M."/>
            <person name="Boyd L."/>
            <person name="Currie J."/>
            <person name="Angelova A."/>
            <person name="Collura K."/>
            <person name="Wissotski M."/>
            <person name="Ashley E."/>
            <person name="Morrow D."/>
            <person name="Fernandes J."/>
            <person name="Walbot V."/>
            <person name="Yu Y."/>
        </authorList>
    </citation>
    <scope>NUCLEOTIDE SEQUENCE</scope>
    <source>
        <strain evidence="2">B73</strain>
    </source>
</reference>
<proteinExistence type="evidence at transcript level"/>
<feature type="region of interest" description="Disordered" evidence="1">
    <location>
        <begin position="1"/>
        <end position="68"/>
    </location>
</feature>
<feature type="compositionally biased region" description="Gly residues" evidence="1">
    <location>
        <begin position="40"/>
        <end position="61"/>
    </location>
</feature>
<feature type="region of interest" description="Disordered" evidence="1">
    <location>
        <begin position="93"/>
        <end position="114"/>
    </location>
</feature>
<feature type="compositionally biased region" description="Basic residues" evidence="1">
    <location>
        <begin position="143"/>
        <end position="162"/>
    </location>
</feature>
<name>C0PJ87_MAIZE</name>
<feature type="compositionally biased region" description="Basic residues" evidence="1">
    <location>
        <begin position="280"/>
        <end position="294"/>
    </location>
</feature>
<dbReference type="AlphaFoldDB" id="C0PJ87"/>
<organism evidence="2">
    <name type="scientific">Zea mays</name>
    <name type="common">Maize</name>
    <dbReference type="NCBI Taxonomy" id="4577"/>
    <lineage>
        <taxon>Eukaryota</taxon>
        <taxon>Viridiplantae</taxon>
        <taxon>Streptophyta</taxon>
        <taxon>Embryophyta</taxon>
        <taxon>Tracheophyta</taxon>
        <taxon>Spermatophyta</taxon>
        <taxon>Magnoliopsida</taxon>
        <taxon>Liliopsida</taxon>
        <taxon>Poales</taxon>
        <taxon>Poaceae</taxon>
        <taxon>PACMAD clade</taxon>
        <taxon>Panicoideae</taxon>
        <taxon>Andropogonodae</taxon>
        <taxon>Andropogoneae</taxon>
        <taxon>Tripsacinae</taxon>
        <taxon>Zea</taxon>
    </lineage>
</organism>
<feature type="compositionally biased region" description="Basic residues" evidence="1">
    <location>
        <begin position="212"/>
        <end position="222"/>
    </location>
</feature>
<feature type="region of interest" description="Disordered" evidence="1">
    <location>
        <begin position="143"/>
        <end position="163"/>
    </location>
</feature>
<feature type="region of interest" description="Disordered" evidence="1">
    <location>
        <begin position="209"/>
        <end position="228"/>
    </location>
</feature>
<protein>
    <submittedName>
        <fullName evidence="2">Uncharacterized protein</fullName>
    </submittedName>
</protein>
<feature type="region of interest" description="Disordered" evidence="1">
    <location>
        <begin position="246"/>
        <end position="303"/>
    </location>
</feature>